<proteinExistence type="evidence at transcript level"/>
<accession>A0A6F9DGV3</accession>
<name>A0A6F9DGV3_9ASCI</name>
<dbReference type="PANTHER" id="PTHR36978">
    <property type="entry name" value="P-LOOP CONTAINING NUCLEOTIDE TRIPHOSPHATE HYDROLASE"/>
    <property type="match status" value="1"/>
</dbReference>
<dbReference type="Gene3D" id="3.40.50.300">
    <property type="entry name" value="P-loop containing nucleotide triphosphate hydrolases"/>
    <property type="match status" value="1"/>
</dbReference>
<dbReference type="InterPro" id="IPR040632">
    <property type="entry name" value="Sulfotransfer_4"/>
</dbReference>
<dbReference type="PANTHER" id="PTHR36978:SF4">
    <property type="entry name" value="P-LOOP CONTAINING NUCLEOSIDE TRIPHOSPHATE HYDROLASE PROTEIN"/>
    <property type="match status" value="1"/>
</dbReference>
<evidence type="ECO:0000313" key="1">
    <source>
        <dbReference type="EMBL" id="CAB3261762.1"/>
    </source>
</evidence>
<dbReference type="Pfam" id="PF17784">
    <property type="entry name" value="Sulfotransfer_4"/>
    <property type="match status" value="1"/>
</dbReference>
<dbReference type="AlphaFoldDB" id="A0A6F9DGV3"/>
<dbReference type="SUPFAM" id="SSF52540">
    <property type="entry name" value="P-loop containing nucleoside triphosphate hydrolases"/>
    <property type="match status" value="1"/>
</dbReference>
<organism evidence="1">
    <name type="scientific">Phallusia mammillata</name>
    <dbReference type="NCBI Taxonomy" id="59560"/>
    <lineage>
        <taxon>Eukaryota</taxon>
        <taxon>Metazoa</taxon>
        <taxon>Chordata</taxon>
        <taxon>Tunicata</taxon>
        <taxon>Ascidiacea</taxon>
        <taxon>Phlebobranchia</taxon>
        <taxon>Ascidiidae</taxon>
        <taxon>Phallusia</taxon>
    </lineage>
</organism>
<gene>
    <name evidence="1" type="primary">LOC100177270</name>
</gene>
<dbReference type="InterPro" id="IPR027417">
    <property type="entry name" value="P-loop_NTPase"/>
</dbReference>
<dbReference type="EMBL" id="LR786507">
    <property type="protein sequence ID" value="CAB3261762.1"/>
    <property type="molecule type" value="mRNA"/>
</dbReference>
<reference evidence="1" key="1">
    <citation type="submission" date="2020-04" db="EMBL/GenBank/DDBJ databases">
        <authorList>
            <person name="Neveu A P."/>
        </authorList>
    </citation>
    <scope>NUCLEOTIDE SEQUENCE</scope>
    <source>
        <tissue evidence="1">Whole embryo</tissue>
    </source>
</reference>
<protein>
    <submittedName>
        <fullName evidence="1">Uncharacterized protein LOC100177270</fullName>
    </submittedName>
</protein>
<sequence length="272" mass="31487">MKVILAGYPKTGTKTMAAVFTMLGYNNYDYLENYFYLHKEWLKIFDGSATNEDIRKMFGDVDALTDTPVCLYWEELHQAFPEAKIILTTRDEDSWYKSLMKQLESANSNFLLWMVCVVSPQSILRLSYNYHTSGRFFGDLSGWPSCRLRPYHEKVQRALYRQHNYSVMKKAPKDKLLVYNVSEGWEPLCEFLGVEIPDKPFPHKNKDAALIKEMTENNKVMQRIILEGVISLSVVTVLVGYAGYRFCESDTCSKLVSWVSENVNLFRKGDSI</sequence>